<sequence>MANTPEEIIIIEDSDAASFNDDSENANSNYLQEEEAKRKKIILFGGIAIIVVLLIAVTVVLLTLKSSKEHANIDLNFIDKKIEQSNKKPYIEPSKLESMIAKANYLYANGSKHKALALYEEIAIYSEAISNYNLGVAQLKDAQYKKALQTFQKAITNNEKRCVSAINAAVCSLHLHDKENFKYYIDLAYAYLPYEINSPLYSYYYTLISYYNKDYLAALNSLKNATSKAYPAIQHHLSAKINALYGNDYDAIDALEKNYDETDDLSLGLLYARIGDFSLASNHFEEAIKKEKHPLQATLALGLINLKAGHIAKAAKEIKEVTEKYPQEVYKYYPVKVQLKDSLFDPQKAQQEYRKKILKSKHIIYQKIFYFSPYKVFNANQTISYIRKGNANIYIDNVESAKKYLKRSSASSSVNVGIIKAIKKALSFQIRAANEDLQKLAKIQPKHSILQYDLGLTYAQMGNLRKAHEHFLRSYYLDAKNYLSGIYAVMTAKLINKKYHKLRSIIKDSIALEDESEEIDLYKTLMALSQDDYIVAGDWLTKDYKQRPLYLALDVLIATKLSNMEKAKESANKLLLMQPNDILPNIIYMDTNFATLKPSKYAEKILKYLKKHSFHYNDLYYGPYIARYLFIQENLISGRLYYLQKQLEHVLQTTKKDTRDIESSLALVALYDKSFEESYTLYNNLIDELKVRDAYTLFLGAVASTAAGHHENAIALLELAKMKDGSFYESRFALALLYMEREDNEGAVIQLSHIHKDGFQSHYFEFLIDTNKLLFQKQHPKK</sequence>
<dbReference type="SUPFAM" id="SSF48452">
    <property type="entry name" value="TPR-like"/>
    <property type="match status" value="2"/>
</dbReference>
<dbReference type="EMBL" id="FPHK01000115">
    <property type="protein sequence ID" value="SFV68092.1"/>
    <property type="molecule type" value="Genomic_DNA"/>
</dbReference>
<dbReference type="AlphaFoldDB" id="A0A1W1CQW6"/>
<proteinExistence type="predicted"/>
<accession>A0A1W1CQW6</accession>
<protein>
    <submittedName>
        <fullName evidence="2">Membrane protein</fullName>
    </submittedName>
</protein>
<keyword evidence="1" id="KW-0472">Membrane</keyword>
<dbReference type="Gene3D" id="1.25.40.10">
    <property type="entry name" value="Tetratricopeptide repeat domain"/>
    <property type="match status" value="3"/>
</dbReference>
<keyword evidence="1" id="KW-0812">Transmembrane</keyword>
<feature type="transmembrane region" description="Helical" evidence="1">
    <location>
        <begin position="41"/>
        <end position="64"/>
    </location>
</feature>
<reference evidence="2" key="1">
    <citation type="submission" date="2016-10" db="EMBL/GenBank/DDBJ databases">
        <authorList>
            <person name="de Groot N.N."/>
        </authorList>
    </citation>
    <scope>NUCLEOTIDE SEQUENCE</scope>
</reference>
<keyword evidence="1" id="KW-1133">Transmembrane helix</keyword>
<organism evidence="2">
    <name type="scientific">hydrothermal vent metagenome</name>
    <dbReference type="NCBI Taxonomy" id="652676"/>
    <lineage>
        <taxon>unclassified sequences</taxon>
        <taxon>metagenomes</taxon>
        <taxon>ecological metagenomes</taxon>
    </lineage>
</organism>
<evidence type="ECO:0000256" key="1">
    <source>
        <dbReference type="SAM" id="Phobius"/>
    </source>
</evidence>
<dbReference type="PROSITE" id="PS50005">
    <property type="entry name" value="TPR"/>
    <property type="match status" value="2"/>
</dbReference>
<dbReference type="Pfam" id="PF13432">
    <property type="entry name" value="TPR_16"/>
    <property type="match status" value="2"/>
</dbReference>
<dbReference type="SUPFAM" id="SSF81901">
    <property type="entry name" value="HCP-like"/>
    <property type="match status" value="1"/>
</dbReference>
<dbReference type="InterPro" id="IPR011990">
    <property type="entry name" value="TPR-like_helical_dom_sf"/>
</dbReference>
<dbReference type="InterPro" id="IPR019734">
    <property type="entry name" value="TPR_rpt"/>
</dbReference>
<dbReference type="SMART" id="SM00028">
    <property type="entry name" value="TPR"/>
    <property type="match status" value="6"/>
</dbReference>
<gene>
    <name evidence="2" type="ORF">MNB_SM-6-1171</name>
</gene>
<name>A0A1W1CQW6_9ZZZZ</name>
<evidence type="ECO:0000313" key="2">
    <source>
        <dbReference type="EMBL" id="SFV68092.1"/>
    </source>
</evidence>